<protein>
    <recommendedName>
        <fullName evidence="3">Polymer-forming cytoskeletal protein</fullName>
    </recommendedName>
</protein>
<dbReference type="OrthoDB" id="7349510at2"/>
<dbReference type="STRING" id="488538.SAR116_0801"/>
<gene>
    <name evidence="1" type="ordered locus">SAR116_0801</name>
</gene>
<evidence type="ECO:0000313" key="1">
    <source>
        <dbReference type="EMBL" id="ADE39044.1"/>
    </source>
</evidence>
<dbReference type="AlphaFoldDB" id="D5BRZ7"/>
<sequence>MDGSTNIIQGMVVEGKLDGGESPVVISGNFSGELIAVEVFLEEMGVFKGTMNADRVEIAGDFNGTLTTEELSVGSTAKVDGELRANSLAIELGAEVIGSVGRKS</sequence>
<dbReference type="Pfam" id="PF04519">
    <property type="entry name" value="Bactofilin"/>
    <property type="match status" value="1"/>
</dbReference>
<evidence type="ECO:0000313" key="2">
    <source>
        <dbReference type="Proteomes" id="UP000007460"/>
    </source>
</evidence>
<name>D5BRZ7_PUNMI</name>
<dbReference type="Proteomes" id="UP000007460">
    <property type="component" value="Chromosome"/>
</dbReference>
<dbReference type="InterPro" id="IPR007607">
    <property type="entry name" value="BacA/B"/>
</dbReference>
<dbReference type="RefSeq" id="WP_013045673.1">
    <property type="nucleotide sequence ID" value="NC_014010.1"/>
</dbReference>
<dbReference type="HOGENOM" id="CLU_2247848_0_0_5"/>
<keyword evidence="2" id="KW-1185">Reference proteome</keyword>
<dbReference type="eggNOG" id="COG1664">
    <property type="taxonomic scope" value="Bacteria"/>
</dbReference>
<evidence type="ECO:0008006" key="3">
    <source>
        <dbReference type="Google" id="ProtNLM"/>
    </source>
</evidence>
<accession>D5BRZ7</accession>
<dbReference type="EMBL" id="CP001751">
    <property type="protein sequence ID" value="ADE39044.1"/>
    <property type="molecule type" value="Genomic_DNA"/>
</dbReference>
<proteinExistence type="predicted"/>
<organism evidence="1 2">
    <name type="scientific">Puniceispirillum marinum (strain IMCC1322)</name>
    <dbReference type="NCBI Taxonomy" id="488538"/>
    <lineage>
        <taxon>Bacteria</taxon>
        <taxon>Pseudomonadati</taxon>
        <taxon>Pseudomonadota</taxon>
        <taxon>Alphaproteobacteria</taxon>
        <taxon>Candidatus Puniceispirillales</taxon>
        <taxon>Candidatus Puniceispirillaceae</taxon>
        <taxon>Candidatus Puniceispirillum</taxon>
    </lineage>
</organism>
<dbReference type="KEGG" id="apb:SAR116_0801"/>
<reference evidence="1 2" key="1">
    <citation type="journal article" date="2010" name="J. Bacteriol.">
        <title>Complete genome sequence of "Candidatus Puniceispirillum marinum" IMCC1322, a representative of the SAR116 clade in the Alphaproteobacteria.</title>
        <authorList>
            <person name="Oh H.M."/>
            <person name="Kwon K.K."/>
            <person name="Kang I."/>
            <person name="Kang S.G."/>
            <person name="Lee J.H."/>
            <person name="Kim S.J."/>
            <person name="Cho J.C."/>
        </authorList>
    </citation>
    <scope>NUCLEOTIDE SEQUENCE [LARGE SCALE GENOMIC DNA]</scope>
    <source>
        <strain evidence="1 2">IMCC1322</strain>
    </source>
</reference>